<gene>
    <name evidence="2" type="ORF">GSMUA_274450.1</name>
    <name evidence="3" type="ORF">GSMUA_274480.1</name>
</gene>
<dbReference type="GO" id="GO:0003924">
    <property type="term" value="F:GTPase activity"/>
    <property type="evidence" value="ECO:0007669"/>
    <property type="project" value="InterPro"/>
</dbReference>
<dbReference type="GO" id="GO:0005525">
    <property type="term" value="F:GTP binding"/>
    <property type="evidence" value="ECO:0007669"/>
    <property type="project" value="InterPro"/>
</dbReference>
<dbReference type="Proteomes" id="UP000012960">
    <property type="component" value="Unplaced"/>
</dbReference>
<protein>
    <submittedName>
        <fullName evidence="2">(wild Malaysian banana) hypothetical protein</fullName>
    </submittedName>
</protein>
<feature type="domain" description="Dynamin GTPase effector" evidence="1">
    <location>
        <begin position="8"/>
        <end position="40"/>
    </location>
</feature>
<accession>A0A804J7D2</accession>
<dbReference type="AlphaFoldDB" id="A0A804J7D2"/>
<evidence type="ECO:0000313" key="5">
    <source>
        <dbReference type="Proteomes" id="UP000012960"/>
    </source>
</evidence>
<reference evidence="2" key="1">
    <citation type="submission" date="2021-03" db="EMBL/GenBank/DDBJ databases">
        <authorList>
            <consortium name="Genoscope - CEA"/>
            <person name="William W."/>
        </authorList>
    </citation>
    <scope>NUCLEOTIDE SEQUENCE</scope>
    <source>
        <strain evidence="2">Doubled-haploid Pahang</strain>
    </source>
</reference>
<evidence type="ECO:0000313" key="2">
    <source>
        <dbReference type="EMBL" id="CAG1839268.1"/>
    </source>
</evidence>
<sequence length="41" mass="5051">MISFQLLLKVNHAKHELHNVFIRQLYRENLFDDMLKEHNNT</sequence>
<dbReference type="Gramene" id="Ma05_t22510.1">
    <property type="protein sequence ID" value="Ma05_p22510.1"/>
    <property type="gene ID" value="Ma05_g22510"/>
</dbReference>
<evidence type="ECO:0000259" key="1">
    <source>
        <dbReference type="Pfam" id="PF02212"/>
    </source>
</evidence>
<dbReference type="InParanoid" id="A0A804J7D2"/>
<organism evidence="4 5">
    <name type="scientific">Musa acuminata subsp. malaccensis</name>
    <name type="common">Wild banana</name>
    <name type="synonym">Musa malaccensis</name>
    <dbReference type="NCBI Taxonomy" id="214687"/>
    <lineage>
        <taxon>Eukaryota</taxon>
        <taxon>Viridiplantae</taxon>
        <taxon>Streptophyta</taxon>
        <taxon>Embryophyta</taxon>
        <taxon>Tracheophyta</taxon>
        <taxon>Spermatophyta</taxon>
        <taxon>Magnoliopsida</taxon>
        <taxon>Liliopsida</taxon>
        <taxon>Zingiberales</taxon>
        <taxon>Musaceae</taxon>
        <taxon>Musa</taxon>
    </lineage>
</organism>
<dbReference type="EMBL" id="HG996470">
    <property type="protein sequence ID" value="CAG1839271.1"/>
    <property type="molecule type" value="Genomic_DNA"/>
</dbReference>
<evidence type="ECO:0000313" key="3">
    <source>
        <dbReference type="EMBL" id="CAG1839271.1"/>
    </source>
</evidence>
<dbReference type="EMBL" id="HG996470">
    <property type="protein sequence ID" value="CAG1839268.1"/>
    <property type="molecule type" value="Genomic_DNA"/>
</dbReference>
<name>A0A804J7D2_MUSAM</name>
<keyword evidence="5" id="KW-1185">Reference proteome</keyword>
<dbReference type="InterPro" id="IPR003130">
    <property type="entry name" value="GED"/>
</dbReference>
<dbReference type="Pfam" id="PF02212">
    <property type="entry name" value="GED"/>
    <property type="match status" value="1"/>
</dbReference>
<dbReference type="EnsemblPlants" id="Ma05_t22510.1">
    <property type="protein sequence ID" value="Ma05_p22510.1"/>
    <property type="gene ID" value="Ma05_g22510"/>
</dbReference>
<proteinExistence type="predicted"/>
<evidence type="ECO:0000313" key="4">
    <source>
        <dbReference type="EnsemblPlants" id="Ma05_p22510.1"/>
    </source>
</evidence>
<reference evidence="4" key="2">
    <citation type="submission" date="2021-05" db="UniProtKB">
        <authorList>
            <consortium name="EnsemblPlants"/>
        </authorList>
    </citation>
    <scope>IDENTIFICATION</scope>
    <source>
        <strain evidence="4">subsp. malaccensis</strain>
    </source>
</reference>